<evidence type="ECO:0000256" key="5">
    <source>
        <dbReference type="ARBA" id="ARBA00011921"/>
    </source>
</evidence>
<evidence type="ECO:0000256" key="11">
    <source>
        <dbReference type="ARBA" id="ARBA00023154"/>
    </source>
</evidence>
<dbReference type="GO" id="GO:0046872">
    <property type="term" value="F:metal ion binding"/>
    <property type="evidence" value="ECO:0007669"/>
    <property type="project" value="UniProtKB-KW"/>
</dbReference>
<dbReference type="Proteomes" id="UP000070188">
    <property type="component" value="Unassembled WGS sequence"/>
</dbReference>
<dbReference type="InterPro" id="IPR002933">
    <property type="entry name" value="Peptidase_M20"/>
</dbReference>
<dbReference type="GO" id="GO:0019877">
    <property type="term" value="P:diaminopimelate biosynthetic process"/>
    <property type="evidence" value="ECO:0007669"/>
    <property type="project" value="UniProtKB-KW"/>
</dbReference>
<keyword evidence="9" id="KW-0862">Zinc</keyword>
<dbReference type="GO" id="GO:0006526">
    <property type="term" value="P:L-arginine biosynthetic process"/>
    <property type="evidence" value="ECO:0007669"/>
    <property type="project" value="TreeGrafter"/>
</dbReference>
<feature type="domain" description="Peptidase M20 dimerisation" evidence="15">
    <location>
        <begin position="176"/>
        <end position="273"/>
    </location>
</feature>
<comment type="subunit">
    <text evidence="4">Homodimer.</text>
</comment>
<dbReference type="AlphaFoldDB" id="A0A132MN20"/>
<dbReference type="NCBIfam" id="TIGR01900">
    <property type="entry name" value="dapE-gram_pos"/>
    <property type="match status" value="1"/>
</dbReference>
<evidence type="ECO:0000256" key="10">
    <source>
        <dbReference type="ARBA" id="ARBA00022915"/>
    </source>
</evidence>
<evidence type="ECO:0000313" key="16">
    <source>
        <dbReference type="EMBL" id="KWW99257.1"/>
    </source>
</evidence>
<dbReference type="STRING" id="1469144.LI90_891"/>
<evidence type="ECO:0000259" key="15">
    <source>
        <dbReference type="Pfam" id="PF07687"/>
    </source>
</evidence>
<dbReference type="FunFam" id="3.30.70.360:FF:000011">
    <property type="entry name" value="Succinyl-diaminopimelate desuccinylase"/>
    <property type="match status" value="1"/>
</dbReference>
<dbReference type="OrthoDB" id="9809784at2"/>
<protein>
    <recommendedName>
        <fullName evidence="5 14">Succinyl-diaminopimelate desuccinylase</fullName>
        <ecNumber evidence="5 14">3.5.1.18</ecNumber>
    </recommendedName>
</protein>
<name>A0A132MN20_9ACTN</name>
<comment type="caution">
    <text evidence="16">The sequence shown here is derived from an EMBL/GenBank/DDBJ whole genome shotgun (WGS) entry which is preliminary data.</text>
</comment>
<dbReference type="GO" id="GO:0008777">
    <property type="term" value="F:acetylornithine deacetylase activity"/>
    <property type="evidence" value="ECO:0007669"/>
    <property type="project" value="TreeGrafter"/>
</dbReference>
<sequence length="362" mass="38889">MASRAELRPVSRLDLSLDGVALTAQLVDIPSVSGQEAPLADAIEQALRELPHLTVHRDGNAVVARTELGRPERVVLAGHIDTVPIADNVPSRRQGDLLYGCGTSDMKSGVAVQLRLAATVPTPNRDVTYVFYDCEEVEAARNGLGRLARLHPEWLEADFAVLLEPTDAAVEGGCQGTLRVDVITAGRRAHSARSWLGRNAIHAAARVLAILDAYQPRRVVIDGLEYREGLNAVRVAGGVAGNVIPDLCTVTVNYRFAPDRTEEEAFAHVKELFSGYDVVLTDSAPGAPPGLDKPAAAAFVRAIGKPAQPKYGWTDVARFAQLGVPAVNYGPGDPNLAHTRDEHVRVAAIAECEERMRAWLTA</sequence>
<dbReference type="PANTHER" id="PTHR43808:SF31">
    <property type="entry name" value="N-ACETYL-L-CITRULLINE DEACETYLASE"/>
    <property type="match status" value="1"/>
</dbReference>
<evidence type="ECO:0000256" key="2">
    <source>
        <dbReference type="ARBA" id="ARBA00001947"/>
    </source>
</evidence>
<dbReference type="SUPFAM" id="SSF55031">
    <property type="entry name" value="Bacterial exopeptidase dimerisation domain"/>
    <property type="match status" value="1"/>
</dbReference>
<evidence type="ECO:0000256" key="6">
    <source>
        <dbReference type="ARBA" id="ARBA00022605"/>
    </source>
</evidence>
<dbReference type="GO" id="GO:0009014">
    <property type="term" value="F:succinyl-diaminopimelate desuccinylase activity"/>
    <property type="evidence" value="ECO:0007669"/>
    <property type="project" value="UniProtKB-UniRule"/>
</dbReference>
<dbReference type="GO" id="GO:0009089">
    <property type="term" value="P:lysine biosynthetic process via diaminopimelate"/>
    <property type="evidence" value="ECO:0007669"/>
    <property type="project" value="UniProtKB-UniRule"/>
</dbReference>
<keyword evidence="17" id="KW-1185">Reference proteome</keyword>
<dbReference type="Gene3D" id="3.30.70.360">
    <property type="match status" value="1"/>
</dbReference>
<evidence type="ECO:0000256" key="9">
    <source>
        <dbReference type="ARBA" id="ARBA00022833"/>
    </source>
</evidence>
<evidence type="ECO:0000256" key="13">
    <source>
        <dbReference type="ARBA" id="ARBA00051301"/>
    </source>
</evidence>
<keyword evidence="12" id="KW-0170">Cobalt</keyword>
<evidence type="ECO:0000256" key="8">
    <source>
        <dbReference type="ARBA" id="ARBA00022801"/>
    </source>
</evidence>
<evidence type="ECO:0000256" key="7">
    <source>
        <dbReference type="ARBA" id="ARBA00022723"/>
    </source>
</evidence>
<dbReference type="Pfam" id="PF07687">
    <property type="entry name" value="M20_dimer"/>
    <property type="match status" value="1"/>
</dbReference>
<comment type="cofactor">
    <cofactor evidence="2">
        <name>Zn(2+)</name>
        <dbReference type="ChEBI" id="CHEBI:29105"/>
    </cofactor>
</comment>
<dbReference type="EC" id="3.5.1.18" evidence="5 14"/>
<dbReference type="PANTHER" id="PTHR43808">
    <property type="entry name" value="ACETYLORNITHINE DEACETYLASE"/>
    <property type="match status" value="1"/>
</dbReference>
<comment type="cofactor">
    <cofactor evidence="1">
        <name>Co(2+)</name>
        <dbReference type="ChEBI" id="CHEBI:48828"/>
    </cofactor>
</comment>
<accession>A0A132MN20</accession>
<dbReference type="InterPro" id="IPR036264">
    <property type="entry name" value="Bact_exopeptidase_dim_dom"/>
</dbReference>
<dbReference type="Pfam" id="PF01546">
    <property type="entry name" value="Peptidase_M20"/>
    <property type="match status" value="1"/>
</dbReference>
<dbReference type="Gene3D" id="3.40.630.10">
    <property type="entry name" value="Zn peptidases"/>
    <property type="match status" value="1"/>
</dbReference>
<gene>
    <name evidence="16" type="ORF">LI90_891</name>
</gene>
<evidence type="ECO:0000256" key="4">
    <source>
        <dbReference type="ARBA" id="ARBA00011738"/>
    </source>
</evidence>
<dbReference type="EMBL" id="LAXD01000001">
    <property type="protein sequence ID" value="KWW99257.1"/>
    <property type="molecule type" value="Genomic_DNA"/>
</dbReference>
<comment type="catalytic activity">
    <reaction evidence="13">
        <text>N-succinyl-(2S,6S)-2,6-diaminopimelate + H2O = (2S,6S)-2,6-diaminopimelate + succinate</text>
        <dbReference type="Rhea" id="RHEA:22608"/>
        <dbReference type="ChEBI" id="CHEBI:15377"/>
        <dbReference type="ChEBI" id="CHEBI:30031"/>
        <dbReference type="ChEBI" id="CHEBI:57609"/>
        <dbReference type="ChEBI" id="CHEBI:58087"/>
        <dbReference type="EC" id="3.5.1.18"/>
    </reaction>
</comment>
<dbReference type="SUPFAM" id="SSF53187">
    <property type="entry name" value="Zn-dependent exopeptidases"/>
    <property type="match status" value="1"/>
</dbReference>
<evidence type="ECO:0000256" key="12">
    <source>
        <dbReference type="ARBA" id="ARBA00023285"/>
    </source>
</evidence>
<evidence type="ECO:0000313" key="17">
    <source>
        <dbReference type="Proteomes" id="UP000070188"/>
    </source>
</evidence>
<keyword evidence="7" id="KW-0479">Metal-binding</keyword>
<dbReference type="InterPro" id="IPR010174">
    <property type="entry name" value="Succinyl-DAP_deSuclase_DapE"/>
</dbReference>
<dbReference type="FunFam" id="3.40.630.10:FF:000034">
    <property type="entry name" value="Succinyl-diaminopimelate desuccinylase"/>
    <property type="match status" value="1"/>
</dbReference>
<dbReference type="RefSeq" id="WP_066884453.1">
    <property type="nucleotide sequence ID" value="NZ_JYIJ01000013.1"/>
</dbReference>
<evidence type="ECO:0000256" key="1">
    <source>
        <dbReference type="ARBA" id="ARBA00001941"/>
    </source>
</evidence>
<keyword evidence="10" id="KW-0220">Diaminopimelate biosynthesis</keyword>
<keyword evidence="11" id="KW-0457">Lysine biosynthesis</keyword>
<keyword evidence="8 16" id="KW-0378">Hydrolase</keyword>
<keyword evidence="6" id="KW-0028">Amino-acid biosynthesis</keyword>
<evidence type="ECO:0000256" key="14">
    <source>
        <dbReference type="NCBIfam" id="TIGR01900"/>
    </source>
</evidence>
<dbReference type="PATRIC" id="fig|1469144.10.peg.1009"/>
<reference evidence="17" key="1">
    <citation type="submission" date="2015-04" db="EMBL/GenBank/DDBJ databases">
        <title>Physiological reanalysis, assessment of diazotrophy, and genome sequences of multiple isolates of Streptomyces thermoautotrophicus.</title>
        <authorList>
            <person name="MacKellar D.C."/>
            <person name="Lieber L."/>
            <person name="Norman J."/>
            <person name="Bolger A."/>
            <person name="Tobin C."/>
            <person name="Murray J.W."/>
            <person name="Chang R."/>
            <person name="Ford T."/>
            <person name="Nguyen P.Q."/>
            <person name="Woodward J."/>
            <person name="Permingeat H."/>
            <person name="Joshi N.S."/>
            <person name="Silver P.A."/>
            <person name="Usadel B."/>
            <person name="Rutherford A.W."/>
            <person name="Friesen M."/>
            <person name="Prell J."/>
        </authorList>
    </citation>
    <scope>NUCLEOTIDE SEQUENCE [LARGE SCALE GENOMIC DNA]</scope>
    <source>
        <strain evidence="17">H1</strain>
    </source>
</reference>
<comment type="pathway">
    <text evidence="3">Amino-acid biosynthesis; L-lysine biosynthesis via DAP pathway; LL-2,6-diaminopimelate from (S)-tetrahydrodipicolinate (succinylase route): step 3/3.</text>
</comment>
<dbReference type="InterPro" id="IPR011650">
    <property type="entry name" value="Peptidase_M20_dimer"/>
</dbReference>
<proteinExistence type="predicted"/>
<dbReference type="InterPro" id="IPR050072">
    <property type="entry name" value="Peptidase_M20A"/>
</dbReference>
<evidence type="ECO:0000256" key="3">
    <source>
        <dbReference type="ARBA" id="ARBA00005130"/>
    </source>
</evidence>
<organism evidence="16 17">
    <name type="scientific">Carbonactinospora thermoautotrophica</name>
    <dbReference type="NCBI Taxonomy" id="1469144"/>
    <lineage>
        <taxon>Bacteria</taxon>
        <taxon>Bacillati</taxon>
        <taxon>Actinomycetota</taxon>
        <taxon>Actinomycetes</taxon>
        <taxon>Kitasatosporales</taxon>
        <taxon>Carbonactinosporaceae</taxon>
        <taxon>Carbonactinospora</taxon>
    </lineage>
</organism>